<keyword evidence="7" id="KW-1185">Reference proteome</keyword>
<dbReference type="Pfam" id="PF00176">
    <property type="entry name" value="SNF2-rel_dom"/>
    <property type="match status" value="1"/>
</dbReference>
<dbReference type="SUPFAM" id="SSF56024">
    <property type="entry name" value="Phospholipase D/nuclease"/>
    <property type="match status" value="1"/>
</dbReference>
<feature type="region of interest" description="Disordered" evidence="2">
    <location>
        <begin position="1"/>
        <end position="29"/>
    </location>
</feature>
<organism evidence="6 7">
    <name type="scientific">Amphritea pacifica</name>
    <dbReference type="NCBI Taxonomy" id="2811233"/>
    <lineage>
        <taxon>Bacteria</taxon>
        <taxon>Pseudomonadati</taxon>
        <taxon>Pseudomonadota</taxon>
        <taxon>Gammaproteobacteria</taxon>
        <taxon>Oceanospirillales</taxon>
        <taxon>Oceanospirillaceae</taxon>
        <taxon>Amphritea</taxon>
    </lineage>
</organism>
<evidence type="ECO:0000259" key="4">
    <source>
        <dbReference type="PROSITE" id="PS51192"/>
    </source>
</evidence>
<proteinExistence type="predicted"/>
<feature type="domain" description="PLD phosphodiesterase" evidence="3">
    <location>
        <begin position="146"/>
        <end position="172"/>
    </location>
</feature>
<evidence type="ECO:0000259" key="5">
    <source>
        <dbReference type="PROSITE" id="PS51194"/>
    </source>
</evidence>
<feature type="domain" description="Helicase C-terminal" evidence="5">
    <location>
        <begin position="643"/>
        <end position="830"/>
    </location>
</feature>
<evidence type="ECO:0000313" key="6">
    <source>
        <dbReference type="EMBL" id="MBN0986116.1"/>
    </source>
</evidence>
<keyword evidence="1" id="KW-0547">Nucleotide-binding</keyword>
<dbReference type="InterPro" id="IPR038718">
    <property type="entry name" value="SNF2-like_sf"/>
</dbReference>
<reference evidence="6 7" key="1">
    <citation type="submission" date="2021-02" db="EMBL/GenBank/DDBJ databases">
        <title>A novel species of genus Amphritea isolated from a fishpond in China.</title>
        <authorList>
            <person name="Lu H."/>
        </authorList>
    </citation>
    <scope>NUCLEOTIDE SEQUENCE [LARGE SCALE GENOMIC DNA]</scope>
    <source>
        <strain evidence="6 7">RP18W</strain>
    </source>
</reference>
<dbReference type="Pfam" id="PF00271">
    <property type="entry name" value="Helicase_C"/>
    <property type="match status" value="1"/>
</dbReference>
<dbReference type="InterPro" id="IPR014001">
    <property type="entry name" value="Helicase_ATP-bd"/>
</dbReference>
<dbReference type="InterPro" id="IPR025202">
    <property type="entry name" value="PLD-like_dom"/>
</dbReference>
<sequence>MADQPHQYFKDEFSPDSEKRREPSEGAFPEVSRLPHNYGRYTVDEVLSTDLKYEKEPFIVTGYTSLLRVVKLISGLSEKQDLRLLIGNEPFPIANAPMSLAPVTFPEEVKEYWLKKRISLLQYPEVFNALEKMRMGQVDAVFLEIPGRMMHAKMVITHDIAMLGSSNFSDAGLRRNIEANVRFKREDETLRYEEIKDYAEALFSLADDYREHLKALLESLLKESSWEDCIARACSELLEGHWAKKYTTYTSLSNPDMALWPSQRQGVAQALWIIENLGSVLVADATGSGKTRMGTALQRAVFDRLVRTGNLRGGGMSLISPPGVVAGWQKEILSYGLSHRPLSQAALSFADRERIDDLVTQSIKQAQILSVDEAHNYLNAGAKRAQVLLRNLADHVLLFTATPINRSASDLLCLVNILGADNFDPQVIDQFNRWLRLDVKSMRAAREEQLEQLKSEIARFTVRRTKRELNRLIDKQPAAYHNKHNVPCRYPEHKAVPYATGESEAAIAIGLQIRGLSEQLRGVAYITGEIDQSAFLTPEGQPIEPERVFKRRLGMAKRSAVYQIMSHLRSSRVSAYAHIAGDHAVADFFDIEAKELKGHKGMIPKLEEYDQPPGVSFPEGVSCDCDIPEWLVDPLAYKQACEYEIHIYRKILTLLETLDNSRELAKLRLIESLFHENTPLGVIAFDRHPMTLLYLRHLAAKEGMLKGVKLLRASGDSGKTERKEVDRYLNNEHELTEQVLAFCSDAMSEGYNLQNASVVVHLDMPSVVRLVEQRIGRVDRMDSIHESIQVFWPMDHDVFALRSDDLLIERFEANEMLIGSNFYLPEEMVDKRVDYEEIIDLAEKQSVTWDGIQDAFEPVRGLIGGDRGLVSDEHYQSMASTEETCTRISAVVSDHNWGFFCIAGTEFGAPKWVLLTETDKAPVIDLKLISGFLSSQLQENTEAFDLRSEQCFGAVESYLERLTSIERSLLPRRKQVALSEMELILRKWILNADEEQARFYQKLIDVLAQKVETQRAVNWSLLADLWLEMVRPVWYEKLTTARGRKAILLTDLQDTLINNPIPFEKVYDRFVVMPDSTTQISERVAACIIGIKGENC</sequence>
<evidence type="ECO:0000256" key="1">
    <source>
        <dbReference type="ARBA" id="ARBA00022806"/>
    </source>
</evidence>
<dbReference type="Proteomes" id="UP000760472">
    <property type="component" value="Unassembled WGS sequence"/>
</dbReference>
<feature type="compositionally biased region" description="Basic and acidic residues" evidence="2">
    <location>
        <begin position="8"/>
        <end position="24"/>
    </location>
</feature>
<comment type="caution">
    <text evidence="6">The sequence shown here is derived from an EMBL/GenBank/DDBJ whole genome shotgun (WGS) entry which is preliminary data.</text>
</comment>
<evidence type="ECO:0000259" key="3">
    <source>
        <dbReference type="PROSITE" id="PS50035"/>
    </source>
</evidence>
<dbReference type="PROSITE" id="PS51192">
    <property type="entry name" value="HELICASE_ATP_BIND_1"/>
    <property type="match status" value="1"/>
</dbReference>
<gene>
    <name evidence="6" type="ORF">JW498_01945</name>
</gene>
<keyword evidence="1" id="KW-0067">ATP-binding</keyword>
<evidence type="ECO:0000256" key="2">
    <source>
        <dbReference type="SAM" id="MobiDB-lite"/>
    </source>
</evidence>
<dbReference type="PROSITE" id="PS51194">
    <property type="entry name" value="HELICASE_CTER"/>
    <property type="match status" value="1"/>
</dbReference>
<dbReference type="PANTHER" id="PTHR10799">
    <property type="entry name" value="SNF2/RAD54 HELICASE FAMILY"/>
    <property type="match status" value="1"/>
</dbReference>
<dbReference type="InterPro" id="IPR001736">
    <property type="entry name" value="PLipase_D/transphosphatidylase"/>
</dbReference>
<dbReference type="InterPro" id="IPR001650">
    <property type="entry name" value="Helicase_C-like"/>
</dbReference>
<dbReference type="PROSITE" id="PS50035">
    <property type="entry name" value="PLD"/>
    <property type="match status" value="1"/>
</dbReference>
<dbReference type="RefSeq" id="WP_205212800.1">
    <property type="nucleotide sequence ID" value="NZ_JAFFZP010000002.1"/>
</dbReference>
<feature type="domain" description="Helicase ATP-binding" evidence="4">
    <location>
        <begin position="271"/>
        <end position="421"/>
    </location>
</feature>
<dbReference type="InterPro" id="IPR000330">
    <property type="entry name" value="SNF2_N"/>
</dbReference>
<dbReference type="EMBL" id="JAFFZP010000002">
    <property type="protein sequence ID" value="MBN0986116.1"/>
    <property type="molecule type" value="Genomic_DNA"/>
</dbReference>
<dbReference type="Gene3D" id="3.40.50.300">
    <property type="entry name" value="P-loop containing nucleotide triphosphate hydrolases"/>
    <property type="match status" value="1"/>
</dbReference>
<keyword evidence="1" id="KW-0378">Hydrolase</keyword>
<dbReference type="SUPFAM" id="SSF52540">
    <property type="entry name" value="P-loop containing nucleoside triphosphate hydrolases"/>
    <property type="match status" value="2"/>
</dbReference>
<dbReference type="SMART" id="SM00487">
    <property type="entry name" value="DEXDc"/>
    <property type="match status" value="1"/>
</dbReference>
<protein>
    <recommendedName>
        <fullName evidence="8">Helicase</fullName>
    </recommendedName>
</protein>
<keyword evidence="1" id="KW-0347">Helicase</keyword>
<dbReference type="Gene3D" id="3.30.870.10">
    <property type="entry name" value="Endonuclease Chain A"/>
    <property type="match status" value="1"/>
</dbReference>
<evidence type="ECO:0008006" key="8">
    <source>
        <dbReference type="Google" id="ProtNLM"/>
    </source>
</evidence>
<accession>A0ABS2W332</accession>
<dbReference type="Gene3D" id="3.40.50.10810">
    <property type="entry name" value="Tandem AAA-ATPase domain"/>
    <property type="match status" value="1"/>
</dbReference>
<evidence type="ECO:0000313" key="7">
    <source>
        <dbReference type="Proteomes" id="UP000760472"/>
    </source>
</evidence>
<dbReference type="InterPro" id="IPR027417">
    <property type="entry name" value="P-loop_NTPase"/>
</dbReference>
<name>A0ABS2W332_9GAMM</name>
<dbReference type="CDD" id="cd09117">
    <property type="entry name" value="PLDc_Bfil_DEXD_like"/>
    <property type="match status" value="1"/>
</dbReference>
<dbReference type="SMART" id="SM00490">
    <property type="entry name" value="HELICc"/>
    <property type="match status" value="1"/>
</dbReference>
<dbReference type="Pfam" id="PF13091">
    <property type="entry name" value="PLDc_2"/>
    <property type="match status" value="1"/>
</dbReference>